<gene>
    <name evidence="1" type="ORF">BDZ83DRAFT_415694</name>
</gene>
<dbReference type="GeneID" id="85386843"/>
<name>A0AAD8UJ36_GLOAC</name>
<dbReference type="EMBL" id="JAHMHS010000076">
    <property type="protein sequence ID" value="KAK1722674.1"/>
    <property type="molecule type" value="Genomic_DNA"/>
</dbReference>
<sequence length="169" mass="18482">MLRARGAKLARGEQNIRRAARPLSDDPGLTMGSFPVVVDFGTNRADGNLRPKPVSAALPAEYRDMITDYLPRLPDRLTESISPLLTRGGNEETASSGRISNLNGILASSWHRLDLPIDPIMELLGSRKPQKITVFYPPVAAADPVLPCVPVSICLKGEVPTEKKCQERR</sequence>
<evidence type="ECO:0000313" key="2">
    <source>
        <dbReference type="Proteomes" id="UP001244207"/>
    </source>
</evidence>
<proteinExistence type="predicted"/>
<dbReference type="AlphaFoldDB" id="A0AAD8UJ36"/>
<protein>
    <submittedName>
        <fullName evidence="1">Uncharacterized protein</fullName>
    </submittedName>
</protein>
<evidence type="ECO:0000313" key="1">
    <source>
        <dbReference type="EMBL" id="KAK1722674.1"/>
    </source>
</evidence>
<organism evidence="1 2">
    <name type="scientific">Glomerella acutata</name>
    <name type="common">Colletotrichum acutatum</name>
    <dbReference type="NCBI Taxonomy" id="27357"/>
    <lineage>
        <taxon>Eukaryota</taxon>
        <taxon>Fungi</taxon>
        <taxon>Dikarya</taxon>
        <taxon>Ascomycota</taxon>
        <taxon>Pezizomycotina</taxon>
        <taxon>Sordariomycetes</taxon>
        <taxon>Hypocreomycetidae</taxon>
        <taxon>Glomerellales</taxon>
        <taxon>Glomerellaceae</taxon>
        <taxon>Colletotrichum</taxon>
        <taxon>Colletotrichum acutatum species complex</taxon>
    </lineage>
</organism>
<keyword evidence="2" id="KW-1185">Reference proteome</keyword>
<dbReference type="Proteomes" id="UP001244207">
    <property type="component" value="Unassembled WGS sequence"/>
</dbReference>
<reference evidence="1" key="1">
    <citation type="submission" date="2021-12" db="EMBL/GenBank/DDBJ databases">
        <title>Comparative genomics, transcriptomics and evolutionary studies reveal genomic signatures of adaptation to plant cell wall in hemibiotrophic fungi.</title>
        <authorList>
            <consortium name="DOE Joint Genome Institute"/>
            <person name="Baroncelli R."/>
            <person name="Diaz J.F."/>
            <person name="Benocci T."/>
            <person name="Peng M."/>
            <person name="Battaglia E."/>
            <person name="Haridas S."/>
            <person name="Andreopoulos W."/>
            <person name="Labutti K."/>
            <person name="Pangilinan J."/>
            <person name="Floch G.L."/>
            <person name="Makela M.R."/>
            <person name="Henrissat B."/>
            <person name="Grigoriev I.V."/>
            <person name="Crouch J.A."/>
            <person name="De Vries R.P."/>
            <person name="Sukno S.A."/>
            <person name="Thon M.R."/>
        </authorList>
    </citation>
    <scope>NUCLEOTIDE SEQUENCE</scope>
    <source>
        <strain evidence="1">CBS 112980</strain>
    </source>
</reference>
<comment type="caution">
    <text evidence="1">The sequence shown here is derived from an EMBL/GenBank/DDBJ whole genome shotgun (WGS) entry which is preliminary data.</text>
</comment>
<accession>A0AAD8UJ36</accession>
<dbReference type="RefSeq" id="XP_060362729.1">
    <property type="nucleotide sequence ID" value="XM_060502944.1"/>
</dbReference>